<gene>
    <name evidence="1" type="ORF">SAMN05216178_6720</name>
</gene>
<evidence type="ECO:0000313" key="2">
    <source>
        <dbReference type="Proteomes" id="UP000198982"/>
    </source>
</evidence>
<dbReference type="AlphaFoldDB" id="A0A1H4ZL28"/>
<name>A0A1H4ZL28_9PSED</name>
<protein>
    <recommendedName>
        <fullName evidence="3">Lipoprotein</fullName>
    </recommendedName>
</protein>
<accession>A0A1H4ZL28</accession>
<dbReference type="EMBL" id="FNTJ01000003">
    <property type="protein sequence ID" value="SED30822.1"/>
    <property type="molecule type" value="Genomic_DNA"/>
</dbReference>
<proteinExistence type="predicted"/>
<keyword evidence="2" id="KW-1185">Reference proteome</keyword>
<sequence length="297" mass="32268">MNPYLKLALAGSIALTVQGCAMIPPIPIPSEVGVDHKGLYYSYYEPLGGTVKFANTQPLDLSGLKTDTEKARAVLGFPSMEDWPPMTFTAAMPRNAGKAEAERIRNSKYGHPSNGQSEGVADGAITAGLADAAPGAAVGAVAVLNTDTSGFHDARVSISHILCFKPAEQLSKEDALKACWDDYDKNVTTAFELIEPRSDSFWRHSYRIKVPVDGRTALITDRYRAQYAPGYAPVEMGGFKAHTFRIEMIIWPDPKSSYKVDDLALLLGKTKPDSLVYLLSAKGDPREREGLEPIGVF</sequence>
<evidence type="ECO:0008006" key="3">
    <source>
        <dbReference type="Google" id="ProtNLM"/>
    </source>
</evidence>
<organism evidence="1 2">
    <name type="scientific">Pseudomonas saponiphila</name>
    <dbReference type="NCBI Taxonomy" id="556534"/>
    <lineage>
        <taxon>Bacteria</taxon>
        <taxon>Pseudomonadati</taxon>
        <taxon>Pseudomonadota</taxon>
        <taxon>Gammaproteobacteria</taxon>
        <taxon>Pseudomonadales</taxon>
        <taxon>Pseudomonadaceae</taxon>
        <taxon>Pseudomonas</taxon>
    </lineage>
</organism>
<dbReference type="RefSeq" id="WP_092320704.1">
    <property type="nucleotide sequence ID" value="NZ_FNTJ01000003.1"/>
</dbReference>
<reference evidence="2" key="1">
    <citation type="submission" date="2016-10" db="EMBL/GenBank/DDBJ databases">
        <authorList>
            <person name="Varghese N."/>
            <person name="Submissions S."/>
        </authorList>
    </citation>
    <scope>NUCLEOTIDE SEQUENCE [LARGE SCALE GENOMIC DNA]</scope>
    <source>
        <strain evidence="2">DSM 9751</strain>
    </source>
</reference>
<evidence type="ECO:0000313" key="1">
    <source>
        <dbReference type="EMBL" id="SED30822.1"/>
    </source>
</evidence>
<dbReference type="Proteomes" id="UP000198982">
    <property type="component" value="Unassembled WGS sequence"/>
</dbReference>
<dbReference type="PROSITE" id="PS51257">
    <property type="entry name" value="PROKAR_LIPOPROTEIN"/>
    <property type="match status" value="1"/>
</dbReference>